<reference evidence="12 13" key="1">
    <citation type="journal article" date="2011" name="Proc. Natl. Acad. Sci. U.S.A.">
        <title>Evolutionary erosion of yeast sex chromosomes by mating-type switching accidents.</title>
        <authorList>
            <person name="Gordon J.L."/>
            <person name="Armisen D."/>
            <person name="Proux-Wera E."/>
            <person name="Oheigeartaigh S.S."/>
            <person name="Byrne K.P."/>
            <person name="Wolfe K.H."/>
        </authorList>
    </citation>
    <scope>NUCLEOTIDE SEQUENCE [LARGE SCALE GENOMIC DNA]</scope>
    <source>
        <strain evidence="13">ATCC 34711 / CBS 6284 / DSM 70876 / NBRC 10599 / NRRL Y-10934 / UCD 77-7</strain>
    </source>
</reference>
<dbReference type="RefSeq" id="XP_004177683.1">
    <property type="nucleotide sequence ID" value="XM_004177635.1"/>
</dbReference>
<evidence type="ECO:0000256" key="4">
    <source>
        <dbReference type="ARBA" id="ARBA00022729"/>
    </source>
</evidence>
<evidence type="ECO:0000313" key="13">
    <source>
        <dbReference type="Proteomes" id="UP000002866"/>
    </source>
</evidence>
<dbReference type="OrthoDB" id="3427at2759"/>
<comment type="subcellular location">
    <subcellularLocation>
        <location evidence="1 8">Membrane</location>
        <topology evidence="1 8">Single-pass type I membrane protein</topology>
    </subcellularLocation>
</comment>
<dbReference type="AlphaFoldDB" id="I2GVL2"/>
<accession>I2GVL2</accession>
<name>I2GVL2_HENB6</name>
<evidence type="ECO:0000259" key="11">
    <source>
        <dbReference type="PROSITE" id="PS50866"/>
    </source>
</evidence>
<dbReference type="STRING" id="1071380.I2GVL2"/>
<evidence type="ECO:0000256" key="3">
    <source>
        <dbReference type="ARBA" id="ARBA00022692"/>
    </source>
</evidence>
<dbReference type="GO" id="GO:0006888">
    <property type="term" value="P:endoplasmic reticulum to Golgi vesicle-mediated transport"/>
    <property type="evidence" value="ECO:0007669"/>
    <property type="project" value="UniProtKB-ARBA"/>
</dbReference>
<keyword evidence="7 9" id="KW-0472">Membrane</keyword>
<dbReference type="PROSITE" id="PS50866">
    <property type="entry name" value="GOLD"/>
    <property type="match status" value="1"/>
</dbReference>
<dbReference type="OMA" id="YYICISC"/>
<evidence type="ECO:0000256" key="7">
    <source>
        <dbReference type="ARBA" id="ARBA00023136"/>
    </source>
</evidence>
<keyword evidence="13" id="KW-1185">Reference proteome</keyword>
<gene>
    <name evidence="12" type="primary">TBLA0A03660</name>
    <name evidence="12" type="ORF">TBLA_0A03660</name>
</gene>
<dbReference type="SMART" id="SM01190">
    <property type="entry name" value="EMP24_GP25L"/>
    <property type="match status" value="1"/>
</dbReference>
<dbReference type="InterPro" id="IPR009038">
    <property type="entry name" value="GOLD_dom"/>
</dbReference>
<dbReference type="Proteomes" id="UP000002866">
    <property type="component" value="Chromosome 1"/>
</dbReference>
<evidence type="ECO:0000256" key="5">
    <source>
        <dbReference type="ARBA" id="ARBA00022892"/>
    </source>
</evidence>
<evidence type="ECO:0000256" key="2">
    <source>
        <dbReference type="ARBA" id="ARBA00007104"/>
    </source>
</evidence>
<comment type="similarity">
    <text evidence="2 8">Belongs to the EMP24/GP25L family.</text>
</comment>
<dbReference type="GeneID" id="14493412"/>
<dbReference type="HOGENOM" id="CLU_066963_2_1_1"/>
<evidence type="ECO:0000256" key="9">
    <source>
        <dbReference type="SAM" id="Phobius"/>
    </source>
</evidence>
<evidence type="ECO:0000256" key="1">
    <source>
        <dbReference type="ARBA" id="ARBA00004479"/>
    </source>
</evidence>
<evidence type="ECO:0000256" key="10">
    <source>
        <dbReference type="SAM" id="SignalP"/>
    </source>
</evidence>
<sequence length="216" mass="24810">MQFKLTSLIVLLLSFLQATQAIHFYLKSGQTKCMFENLSQNDLLIGDLDSSVERKSGSLVYEEDPNIELQITVEEIFDNFHKVMDTKIGNNGDFTFSTIDTGEHRICITPSYPIDKNAQLRVFIDMDIGNSKVLDSKKTGDIKSLKNRVNQLILRLSNIRAEQRVFREKEAQFRNKSESANSKITFWSIVQVLTLIAVCVFQLRYLKNFFVKAKVL</sequence>
<dbReference type="EMBL" id="HE806316">
    <property type="protein sequence ID" value="CCH58164.1"/>
    <property type="molecule type" value="Genomic_DNA"/>
</dbReference>
<protein>
    <recommendedName>
        <fullName evidence="11">GOLD domain-containing protein</fullName>
    </recommendedName>
</protein>
<keyword evidence="6 9" id="KW-1133">Transmembrane helix</keyword>
<dbReference type="InterPro" id="IPR015720">
    <property type="entry name" value="Emp24-like"/>
</dbReference>
<dbReference type="FunCoup" id="I2GVL2">
    <property type="interactions" value="288"/>
</dbReference>
<evidence type="ECO:0000256" key="8">
    <source>
        <dbReference type="RuleBase" id="RU003827"/>
    </source>
</evidence>
<feature type="transmembrane region" description="Helical" evidence="9">
    <location>
        <begin position="184"/>
        <end position="206"/>
    </location>
</feature>
<evidence type="ECO:0000313" key="12">
    <source>
        <dbReference type="EMBL" id="CCH58164.1"/>
    </source>
</evidence>
<dbReference type="GO" id="GO:0005737">
    <property type="term" value="C:cytoplasm"/>
    <property type="evidence" value="ECO:0007669"/>
    <property type="project" value="GOC"/>
</dbReference>
<feature type="domain" description="GOLD" evidence="11">
    <location>
        <begin position="31"/>
        <end position="128"/>
    </location>
</feature>
<feature type="chain" id="PRO_5003659291" description="GOLD domain-containing protein" evidence="10">
    <location>
        <begin position="22"/>
        <end position="216"/>
    </location>
</feature>
<organism evidence="12 13">
    <name type="scientific">Henningerozyma blattae (strain ATCC 34711 / CBS 6284 / DSM 70876 / NBRC 10599 / NRRL Y-10934 / UCD 77-7)</name>
    <name type="common">Yeast</name>
    <name type="synonym">Tetrapisispora blattae</name>
    <dbReference type="NCBI Taxonomy" id="1071380"/>
    <lineage>
        <taxon>Eukaryota</taxon>
        <taxon>Fungi</taxon>
        <taxon>Dikarya</taxon>
        <taxon>Ascomycota</taxon>
        <taxon>Saccharomycotina</taxon>
        <taxon>Saccharomycetes</taxon>
        <taxon>Saccharomycetales</taxon>
        <taxon>Saccharomycetaceae</taxon>
        <taxon>Henningerozyma</taxon>
    </lineage>
</organism>
<feature type="signal peptide" evidence="10">
    <location>
        <begin position="1"/>
        <end position="21"/>
    </location>
</feature>
<dbReference type="eggNOG" id="KOG1690">
    <property type="taxonomic scope" value="Eukaryota"/>
</dbReference>
<dbReference type="InParanoid" id="I2GVL2"/>
<dbReference type="GO" id="GO:0016020">
    <property type="term" value="C:membrane"/>
    <property type="evidence" value="ECO:0007669"/>
    <property type="project" value="UniProtKB-SubCell"/>
</dbReference>
<keyword evidence="5" id="KW-0813">Transport</keyword>
<keyword evidence="4 10" id="KW-0732">Signal</keyword>
<proteinExistence type="inferred from homology"/>
<dbReference type="Pfam" id="PF01105">
    <property type="entry name" value="EMP24_GP25L"/>
    <property type="match status" value="1"/>
</dbReference>
<keyword evidence="3 8" id="KW-0812">Transmembrane</keyword>
<keyword evidence="5" id="KW-0931">ER-Golgi transport</keyword>
<evidence type="ECO:0000256" key="6">
    <source>
        <dbReference type="ARBA" id="ARBA00022989"/>
    </source>
</evidence>
<dbReference type="PANTHER" id="PTHR22811">
    <property type="entry name" value="TRANSMEMBRANE EMP24 DOMAIN-CONTAINING PROTEIN"/>
    <property type="match status" value="1"/>
</dbReference>
<dbReference type="KEGG" id="tbl:TBLA_0A03660"/>